<dbReference type="GO" id="GO:0055085">
    <property type="term" value="P:transmembrane transport"/>
    <property type="evidence" value="ECO:0007669"/>
    <property type="project" value="InterPro"/>
</dbReference>
<dbReference type="PANTHER" id="PTHR43357">
    <property type="entry name" value="INNER MEMBRANE ABC TRANSPORTER PERMEASE PROTEIN YDCV"/>
    <property type="match status" value="1"/>
</dbReference>
<keyword evidence="5 8" id="KW-0812">Transmembrane</keyword>
<evidence type="ECO:0000256" key="7">
    <source>
        <dbReference type="ARBA" id="ARBA00023136"/>
    </source>
</evidence>
<dbReference type="EMBL" id="JAJEPX010000004">
    <property type="protein sequence ID" value="MCC2176027.1"/>
    <property type="molecule type" value="Genomic_DNA"/>
</dbReference>
<keyword evidence="7 8" id="KW-0472">Membrane</keyword>
<dbReference type="SUPFAM" id="SSF161098">
    <property type="entry name" value="MetI-like"/>
    <property type="match status" value="2"/>
</dbReference>
<keyword evidence="3" id="KW-1003">Cell membrane</keyword>
<feature type="transmembrane region" description="Helical" evidence="8">
    <location>
        <begin position="437"/>
        <end position="457"/>
    </location>
</feature>
<feature type="transmembrane region" description="Helical" evidence="8">
    <location>
        <begin position="524"/>
        <end position="544"/>
    </location>
</feature>
<dbReference type="PANTHER" id="PTHR43357:SF4">
    <property type="entry name" value="INNER MEMBRANE ABC TRANSPORTER PERMEASE PROTEIN YDCV"/>
    <property type="match status" value="1"/>
</dbReference>
<feature type="transmembrane region" description="Helical" evidence="8">
    <location>
        <begin position="329"/>
        <end position="352"/>
    </location>
</feature>
<comment type="caution">
    <text evidence="10">The sequence shown here is derived from an EMBL/GenBank/DDBJ whole genome shotgun (WGS) entry which is preliminary data.</text>
</comment>
<evidence type="ECO:0000256" key="8">
    <source>
        <dbReference type="RuleBase" id="RU363032"/>
    </source>
</evidence>
<dbReference type="RefSeq" id="WP_188885980.1">
    <property type="nucleotide sequence ID" value="NZ_DBFEHX010000065.1"/>
</dbReference>
<dbReference type="Gene3D" id="1.10.3720.10">
    <property type="entry name" value="MetI-like"/>
    <property type="match status" value="2"/>
</dbReference>
<dbReference type="GO" id="GO:0005886">
    <property type="term" value="C:plasma membrane"/>
    <property type="evidence" value="ECO:0007669"/>
    <property type="project" value="UniProtKB-SubCell"/>
</dbReference>
<keyword evidence="2 8" id="KW-0813">Transport</keyword>
<sequence length="610" mass="66719">MKPKDQNYSKSRRLKNQIKAVVTNPYNLIVLIAIVLLTYLIVFPLLDMISTSFTLAQKDARLAGGTAGSFTLYYWQRLLGSALTKQMLLQPLLNSLLIGVCVSFFAILIGSVLAWLMVRTDLPFKPFFSLAVIIPYMIPSWCKSQAWLTMFKTERIGGAPGFLMSLGINIPDWLAYGPVAIITVLSLHYYAYAYLLVSAALNSINSELEEMGEIQGAGKATILRKITFPLVLPAMLSAVILTFSKAIGTFGVINYLGSKVNFVTLSSQLYMNSKSQNTQTAFAMALIMICIASISVFVNQKLIGSRKSYATIGGKGGRSTPIRLGKHKLLITAVLFLFFVFGIIMPIALLILESFMLREGDYSLSNLTLHYWIGNPIATVMEGQPGIFKNANFINSLINSLKLTFVNGVFGTIFGQIIGYICAKGRGKLHGKVVEQLVFIPYLIPSIAFGGIFLSMFSAPQQLFGVTLVPSLYGTFALLTITSVVKHLPFASRAGTSNMLQIGGELEEAAEIAGAGFFKRFIRIVFPLSKGGFISGFMLIFVSIMKELDLIILLMTPKTSTLPYLAFQYQNSNSPQASDCVAIVMFSIVFLVYALANIFGDADLAKSMGG</sequence>
<organism evidence="10 11">
    <name type="scientific">Agathobaculum butyriciproducens</name>
    <dbReference type="NCBI Taxonomy" id="1628085"/>
    <lineage>
        <taxon>Bacteria</taxon>
        <taxon>Bacillati</taxon>
        <taxon>Bacillota</taxon>
        <taxon>Clostridia</taxon>
        <taxon>Eubacteriales</taxon>
        <taxon>Butyricicoccaceae</taxon>
        <taxon>Agathobaculum</taxon>
    </lineage>
</organism>
<comment type="similarity">
    <text evidence="8">Belongs to the binding-protein-dependent transport system permease family.</text>
</comment>
<evidence type="ECO:0000256" key="2">
    <source>
        <dbReference type="ARBA" id="ARBA00022448"/>
    </source>
</evidence>
<dbReference type="CDD" id="cd06261">
    <property type="entry name" value="TM_PBP2"/>
    <property type="match status" value="2"/>
</dbReference>
<feature type="transmembrane region" description="Helical" evidence="8">
    <location>
        <begin position="21"/>
        <end position="42"/>
    </location>
</feature>
<protein>
    <submittedName>
        <fullName evidence="10">Iron ABC transporter permease</fullName>
    </submittedName>
</protein>
<reference evidence="10 11" key="1">
    <citation type="submission" date="2021-10" db="EMBL/GenBank/DDBJ databases">
        <title>Anaerobic single-cell dispensing facilitates the cultivation of human gut bacteria.</title>
        <authorList>
            <person name="Afrizal A."/>
        </authorList>
    </citation>
    <scope>NUCLEOTIDE SEQUENCE [LARGE SCALE GENOMIC DNA]</scope>
    <source>
        <strain evidence="10 11">CLA-AA-H270</strain>
    </source>
</reference>
<feature type="transmembrane region" description="Helical" evidence="8">
    <location>
        <begin position="463"/>
        <end position="485"/>
    </location>
</feature>
<accession>A0AAW4VZJ0</accession>
<feature type="domain" description="ABC transmembrane type-1" evidence="9">
    <location>
        <begin position="397"/>
        <end position="596"/>
    </location>
</feature>
<evidence type="ECO:0000256" key="3">
    <source>
        <dbReference type="ARBA" id="ARBA00022475"/>
    </source>
</evidence>
<keyword evidence="11" id="KW-1185">Reference proteome</keyword>
<comment type="subcellular location">
    <subcellularLocation>
        <location evidence="1">Cell inner membrane</location>
        <topology evidence="1">Multi-pass membrane protein</topology>
    </subcellularLocation>
    <subcellularLocation>
        <location evidence="8">Cell membrane</location>
        <topology evidence="8">Multi-pass membrane protein</topology>
    </subcellularLocation>
</comment>
<evidence type="ECO:0000313" key="11">
    <source>
        <dbReference type="Proteomes" id="UP001298753"/>
    </source>
</evidence>
<keyword evidence="4" id="KW-0997">Cell inner membrane</keyword>
<feature type="domain" description="ABC transmembrane type-1" evidence="9">
    <location>
        <begin position="92"/>
        <end position="299"/>
    </location>
</feature>
<proteinExistence type="inferred from homology"/>
<dbReference type="AlphaFoldDB" id="A0AAW4VZJ0"/>
<dbReference type="InterPro" id="IPR000515">
    <property type="entry name" value="MetI-like"/>
</dbReference>
<keyword evidence="6 8" id="KW-1133">Transmembrane helix</keyword>
<feature type="transmembrane region" description="Helical" evidence="8">
    <location>
        <begin position="579"/>
        <end position="600"/>
    </location>
</feature>
<evidence type="ECO:0000313" key="10">
    <source>
        <dbReference type="EMBL" id="MCC2176027.1"/>
    </source>
</evidence>
<evidence type="ECO:0000259" key="9">
    <source>
        <dbReference type="PROSITE" id="PS50928"/>
    </source>
</evidence>
<gene>
    <name evidence="10" type="ORF">LKD22_02575</name>
</gene>
<feature type="transmembrane region" description="Helical" evidence="8">
    <location>
        <begin position="92"/>
        <end position="118"/>
    </location>
</feature>
<evidence type="ECO:0000256" key="4">
    <source>
        <dbReference type="ARBA" id="ARBA00022519"/>
    </source>
</evidence>
<feature type="transmembrane region" description="Helical" evidence="8">
    <location>
        <begin position="226"/>
        <end position="257"/>
    </location>
</feature>
<feature type="transmembrane region" description="Helical" evidence="8">
    <location>
        <begin position="277"/>
        <end position="298"/>
    </location>
</feature>
<dbReference type="Proteomes" id="UP001298753">
    <property type="component" value="Unassembled WGS sequence"/>
</dbReference>
<feature type="transmembrane region" description="Helical" evidence="8">
    <location>
        <begin position="124"/>
        <end position="142"/>
    </location>
</feature>
<name>A0AAW4VZJ0_9FIRM</name>
<feature type="transmembrane region" description="Helical" evidence="8">
    <location>
        <begin position="405"/>
        <end position="425"/>
    </location>
</feature>
<evidence type="ECO:0000256" key="1">
    <source>
        <dbReference type="ARBA" id="ARBA00004429"/>
    </source>
</evidence>
<dbReference type="PROSITE" id="PS50928">
    <property type="entry name" value="ABC_TM1"/>
    <property type="match status" value="2"/>
</dbReference>
<evidence type="ECO:0000256" key="6">
    <source>
        <dbReference type="ARBA" id="ARBA00022989"/>
    </source>
</evidence>
<dbReference type="InterPro" id="IPR035906">
    <property type="entry name" value="MetI-like_sf"/>
</dbReference>
<evidence type="ECO:0000256" key="5">
    <source>
        <dbReference type="ARBA" id="ARBA00022692"/>
    </source>
</evidence>
<dbReference type="Pfam" id="PF00528">
    <property type="entry name" value="BPD_transp_1"/>
    <property type="match status" value="2"/>
</dbReference>